<dbReference type="RefSeq" id="WP_035149057.1">
    <property type="nucleotide sequence ID" value="NZ_JAAZWO010000052.1"/>
</dbReference>
<accession>A0A923EDK7</accession>
<sequence>MIIPEDNNKEKQINNEINEEFNIKKFSKYKTDDNILGWIDNNILLLKNKKELNRIDYRYNLIHAINNNSDVHMGVLSPDGSSLVYYTEHVTNMENKVDIRFYLLNINSQKTKLIYIYQAIALPYTKFGWSEKSRYISFIVEKNHKNYLMIYNTVSGCIQEIKIITKNSDNYDFYIFIDAVVSNDGKEISLVYYYNRVYYSYHKQIQKENILIDNTERINLTEEFYYRDYNYLKGNNLIYLDDNHNLYMYNSNT</sequence>
<dbReference type="AlphaFoldDB" id="A0A923EDK7"/>
<organism evidence="1 2">
    <name type="scientific">Clostridium tetanomorphum</name>
    <dbReference type="NCBI Taxonomy" id="1553"/>
    <lineage>
        <taxon>Bacteria</taxon>
        <taxon>Bacillati</taxon>
        <taxon>Bacillota</taxon>
        <taxon>Clostridia</taxon>
        <taxon>Eubacteriales</taxon>
        <taxon>Clostridiaceae</taxon>
        <taxon>Clostridium</taxon>
    </lineage>
</organism>
<protein>
    <submittedName>
        <fullName evidence="1">Uncharacterized protein</fullName>
    </submittedName>
</protein>
<name>A0A923EDK7_CLOTT</name>
<evidence type="ECO:0000313" key="1">
    <source>
        <dbReference type="EMBL" id="MBC2400146.1"/>
    </source>
</evidence>
<reference evidence="1 2" key="1">
    <citation type="submission" date="2020-04" db="EMBL/GenBank/DDBJ databases">
        <title>Genomic insights into acetone-butanol-ethanol (ABE) fermentation by sequencing solventogenic clostridia strains.</title>
        <authorList>
            <person name="Brown S."/>
        </authorList>
    </citation>
    <scope>NUCLEOTIDE SEQUENCE [LARGE SCALE GENOMIC DNA]</scope>
    <source>
        <strain evidence="1 2">DJ011</strain>
    </source>
</reference>
<proteinExistence type="predicted"/>
<evidence type="ECO:0000313" key="2">
    <source>
        <dbReference type="Proteomes" id="UP000563151"/>
    </source>
</evidence>
<comment type="caution">
    <text evidence="1">The sequence shown here is derived from an EMBL/GenBank/DDBJ whole genome shotgun (WGS) entry which is preliminary data.</text>
</comment>
<dbReference type="Proteomes" id="UP000563151">
    <property type="component" value="Unassembled WGS sequence"/>
</dbReference>
<gene>
    <name evidence="1" type="ORF">HGG79_20675</name>
</gene>
<dbReference type="EMBL" id="JAAZWO010000052">
    <property type="protein sequence ID" value="MBC2400146.1"/>
    <property type="molecule type" value="Genomic_DNA"/>
</dbReference>
<dbReference type="SUPFAM" id="SSF69304">
    <property type="entry name" value="Tricorn protease N-terminal domain"/>
    <property type="match status" value="1"/>
</dbReference>
<keyword evidence="2" id="KW-1185">Reference proteome</keyword>